<dbReference type="Gene3D" id="3.40.50.1000">
    <property type="entry name" value="HAD superfamily/HAD-like"/>
    <property type="match status" value="1"/>
</dbReference>
<dbReference type="RefSeq" id="WP_018393593.1">
    <property type="nucleotide sequence ID" value="NZ_LQWZ01000023.1"/>
</dbReference>
<protein>
    <recommendedName>
        <fullName evidence="3">Hydrolase Cof</fullName>
    </recommendedName>
</protein>
<dbReference type="InterPro" id="IPR006379">
    <property type="entry name" value="HAD-SF_hydro_IIB"/>
</dbReference>
<dbReference type="SFLD" id="SFLDG01140">
    <property type="entry name" value="C2.B:_Phosphomannomutase_and_P"/>
    <property type="match status" value="1"/>
</dbReference>
<dbReference type="NCBIfam" id="TIGR01484">
    <property type="entry name" value="HAD-SF-IIB"/>
    <property type="match status" value="1"/>
</dbReference>
<dbReference type="InterPro" id="IPR023214">
    <property type="entry name" value="HAD_sf"/>
</dbReference>
<organism evidence="1 2">
    <name type="scientific">Domibacillus aminovorans</name>
    <dbReference type="NCBI Taxonomy" id="29332"/>
    <lineage>
        <taxon>Bacteria</taxon>
        <taxon>Bacillati</taxon>
        <taxon>Bacillota</taxon>
        <taxon>Bacilli</taxon>
        <taxon>Bacillales</taxon>
        <taxon>Bacillaceae</taxon>
        <taxon>Domibacillus</taxon>
    </lineage>
</organism>
<dbReference type="PANTHER" id="PTHR10000:SF25">
    <property type="entry name" value="PHOSPHATASE YKRA-RELATED"/>
    <property type="match status" value="1"/>
</dbReference>
<gene>
    <name evidence="1" type="ORF">AWH48_03345</name>
</gene>
<dbReference type="NCBIfam" id="TIGR00099">
    <property type="entry name" value="Cof-subfamily"/>
    <property type="match status" value="1"/>
</dbReference>
<evidence type="ECO:0000313" key="1">
    <source>
        <dbReference type="EMBL" id="OAH55724.1"/>
    </source>
</evidence>
<accession>A0A177KRA8</accession>
<dbReference type="EMBL" id="LQWZ01000023">
    <property type="protein sequence ID" value="OAH55724.1"/>
    <property type="molecule type" value="Genomic_DNA"/>
</dbReference>
<dbReference type="InterPro" id="IPR036412">
    <property type="entry name" value="HAD-like_sf"/>
</dbReference>
<dbReference type="PANTHER" id="PTHR10000">
    <property type="entry name" value="PHOSPHOSERINE PHOSPHATASE"/>
    <property type="match status" value="1"/>
</dbReference>
<dbReference type="InterPro" id="IPR000150">
    <property type="entry name" value="Cof"/>
</dbReference>
<dbReference type="AlphaFoldDB" id="A0A177KRA8"/>
<dbReference type="GO" id="GO:0016791">
    <property type="term" value="F:phosphatase activity"/>
    <property type="evidence" value="ECO:0007669"/>
    <property type="project" value="TreeGrafter"/>
</dbReference>
<dbReference type="PROSITE" id="PS01228">
    <property type="entry name" value="COF_1"/>
    <property type="match status" value="1"/>
</dbReference>
<dbReference type="SUPFAM" id="SSF56784">
    <property type="entry name" value="HAD-like"/>
    <property type="match status" value="1"/>
</dbReference>
<dbReference type="Pfam" id="PF08282">
    <property type="entry name" value="Hydrolase_3"/>
    <property type="match status" value="1"/>
</dbReference>
<evidence type="ECO:0000313" key="2">
    <source>
        <dbReference type="Proteomes" id="UP000077271"/>
    </source>
</evidence>
<dbReference type="GO" id="GO:0000287">
    <property type="term" value="F:magnesium ion binding"/>
    <property type="evidence" value="ECO:0007669"/>
    <property type="project" value="TreeGrafter"/>
</dbReference>
<evidence type="ECO:0008006" key="3">
    <source>
        <dbReference type="Google" id="ProtNLM"/>
    </source>
</evidence>
<name>A0A177KRA8_9BACI</name>
<proteinExistence type="predicted"/>
<reference evidence="1 2" key="1">
    <citation type="submission" date="2016-01" db="EMBL/GenBank/DDBJ databases">
        <title>Investigation of taxonomic status of Bacillus aminovorans.</title>
        <authorList>
            <person name="Verma A."/>
            <person name="Pal Y."/>
            <person name="Krishnamurthi S."/>
        </authorList>
    </citation>
    <scope>NUCLEOTIDE SEQUENCE [LARGE SCALE GENOMIC DNA]</scope>
    <source>
        <strain evidence="1 2">DSM 4337</strain>
    </source>
</reference>
<dbReference type="Proteomes" id="UP000077271">
    <property type="component" value="Unassembled WGS sequence"/>
</dbReference>
<dbReference type="OrthoDB" id="9790031at2"/>
<dbReference type="GO" id="GO:0005829">
    <property type="term" value="C:cytosol"/>
    <property type="evidence" value="ECO:0007669"/>
    <property type="project" value="TreeGrafter"/>
</dbReference>
<dbReference type="Gene3D" id="3.30.1240.10">
    <property type="match status" value="1"/>
</dbReference>
<comment type="caution">
    <text evidence="1">The sequence shown here is derived from an EMBL/GenBank/DDBJ whole genome shotgun (WGS) entry which is preliminary data.</text>
</comment>
<sequence>MYRIVFLDIDGTILNSNDEFEEKLIQAIQELQQRNVLVCLASGRSLDGSIIYGEKFGCSYYVVYNGAYVISNNTIIHDTKIPADLAFSLCEKTNEFNGTYVHFSDRSARSNHPPVGVEYLLPKAKPSNVLDTNCDAHRLALYLNEEHRAVLKEEINDAASFDEGDRLEVFPSGSKWTGILPLINDLGIASDEVVTIGNGTNDIEMLTAAGLGIAMGNSPDSVKKSADWITEDNDHYGVLLALQKVFNLHN</sequence>
<dbReference type="SFLD" id="SFLDS00003">
    <property type="entry name" value="Haloacid_Dehalogenase"/>
    <property type="match status" value="1"/>
</dbReference>